<dbReference type="Proteomes" id="UP001292368">
    <property type="component" value="Unassembled WGS sequence"/>
</dbReference>
<gene>
    <name evidence="2" type="ORF">GNF77_19305</name>
</gene>
<protein>
    <submittedName>
        <fullName evidence="2">Ferrichrome ABC transporter permease</fullName>
    </submittedName>
</protein>
<sequence length="60" mass="6927">MKGFNKKFLLIFIICIVGIISVTILSVRMGTKDIPKEVVYDAIFEFDENNVDHLIIKNNR</sequence>
<evidence type="ECO:0000256" key="1">
    <source>
        <dbReference type="SAM" id="Phobius"/>
    </source>
</evidence>
<keyword evidence="1" id="KW-0812">Transmembrane</keyword>
<proteinExistence type="predicted"/>
<evidence type="ECO:0000313" key="2">
    <source>
        <dbReference type="EMBL" id="MDZ5011000.1"/>
    </source>
</evidence>
<feature type="transmembrane region" description="Helical" evidence="1">
    <location>
        <begin position="7"/>
        <end position="27"/>
    </location>
</feature>
<evidence type="ECO:0000313" key="3">
    <source>
        <dbReference type="Proteomes" id="UP001292368"/>
    </source>
</evidence>
<comment type="caution">
    <text evidence="2">The sequence shown here is derived from an EMBL/GenBank/DDBJ whole genome shotgun (WGS) entry which is preliminary data.</text>
</comment>
<feature type="non-terminal residue" evidence="2">
    <location>
        <position position="60"/>
    </location>
</feature>
<organism evidence="2 3">
    <name type="scientific">Clostridium perfringens</name>
    <dbReference type="NCBI Taxonomy" id="1502"/>
    <lineage>
        <taxon>Bacteria</taxon>
        <taxon>Bacillati</taxon>
        <taxon>Bacillota</taxon>
        <taxon>Clostridia</taxon>
        <taxon>Eubacteriales</taxon>
        <taxon>Clostridiaceae</taxon>
        <taxon>Clostridium</taxon>
    </lineage>
</organism>
<dbReference type="EMBL" id="WNVM01001038">
    <property type="protein sequence ID" value="MDZ5011000.1"/>
    <property type="molecule type" value="Genomic_DNA"/>
</dbReference>
<dbReference type="AlphaFoldDB" id="A0AAW9IUE7"/>
<keyword evidence="1" id="KW-0472">Membrane</keyword>
<name>A0AAW9IUE7_CLOPF</name>
<keyword evidence="1" id="KW-1133">Transmembrane helix</keyword>
<reference evidence="2" key="1">
    <citation type="submission" date="2019-11" db="EMBL/GenBank/DDBJ databases">
        <title>Characterization of Clostridium perfringens isolates from swine manure treated agricultural soils.</title>
        <authorList>
            <person name="Wushke S.T."/>
        </authorList>
    </citation>
    <scope>NUCLEOTIDE SEQUENCE</scope>
    <source>
        <strain evidence="2">V2</strain>
    </source>
</reference>
<accession>A0AAW9IUE7</accession>